<dbReference type="Pfam" id="PF07654">
    <property type="entry name" value="C1-set"/>
    <property type="match status" value="2"/>
</dbReference>
<dbReference type="InterPro" id="IPR036179">
    <property type="entry name" value="Ig-like_dom_sf"/>
</dbReference>
<dbReference type="PROSITE" id="PS50835">
    <property type="entry name" value="IG_LIKE"/>
    <property type="match status" value="4"/>
</dbReference>
<dbReference type="InterPro" id="IPR003006">
    <property type="entry name" value="Ig/MHC_CS"/>
</dbReference>
<dbReference type="SMART" id="SM00409">
    <property type="entry name" value="IG"/>
    <property type="match status" value="4"/>
</dbReference>
<feature type="domain" description="Ig-like" evidence="1">
    <location>
        <begin position="323"/>
        <end position="406"/>
    </location>
</feature>
<dbReference type="PANTHER" id="PTHR45889:SF8">
    <property type="entry name" value="IG-LIKE DOMAIN-CONTAINING PROTEIN"/>
    <property type="match status" value="1"/>
</dbReference>
<dbReference type="Pfam" id="PF07686">
    <property type="entry name" value="V-set"/>
    <property type="match status" value="1"/>
</dbReference>
<reference evidence="2 3" key="1">
    <citation type="submission" date="2013-11" db="EMBL/GenBank/DDBJ databases">
        <title>The Damaraland mole rat (Fukomys damarensis) genome and evolution of African mole rats.</title>
        <authorList>
            <person name="Gladyshev V.N."/>
            <person name="Fang X."/>
        </authorList>
    </citation>
    <scope>NUCLEOTIDE SEQUENCE [LARGE SCALE GENOMIC DNA]</scope>
    <source>
        <tissue evidence="2">Liver</tissue>
    </source>
</reference>
<dbReference type="AlphaFoldDB" id="A0A091CJH5"/>
<dbReference type="eggNOG" id="KOG3866">
    <property type="taxonomic scope" value="Eukaryota"/>
</dbReference>
<feature type="domain" description="Ig-like" evidence="1">
    <location>
        <begin position="196"/>
        <end position="289"/>
    </location>
</feature>
<dbReference type="PANTHER" id="PTHR45889">
    <property type="entry name" value="IG-LIKE DOMAIN-CONTAINING PROTEIN"/>
    <property type="match status" value="1"/>
</dbReference>
<dbReference type="CDD" id="cd00098">
    <property type="entry name" value="IgC1"/>
    <property type="match status" value="2"/>
</dbReference>
<dbReference type="InterPro" id="IPR007110">
    <property type="entry name" value="Ig-like_dom"/>
</dbReference>
<accession>A0A091CJH5</accession>
<evidence type="ECO:0000313" key="2">
    <source>
        <dbReference type="EMBL" id="KFO18674.1"/>
    </source>
</evidence>
<feature type="domain" description="Ig-like" evidence="1">
    <location>
        <begin position="1"/>
        <end position="65"/>
    </location>
</feature>
<dbReference type="EMBL" id="KN125342">
    <property type="protein sequence ID" value="KFO18674.1"/>
    <property type="molecule type" value="Genomic_DNA"/>
</dbReference>
<evidence type="ECO:0000259" key="1">
    <source>
        <dbReference type="PROSITE" id="PS50835"/>
    </source>
</evidence>
<dbReference type="Proteomes" id="UP000028990">
    <property type="component" value="Unassembled WGS sequence"/>
</dbReference>
<keyword evidence="3" id="KW-1185">Reference proteome</keyword>
<dbReference type="Gene3D" id="2.60.40.10">
    <property type="entry name" value="Immunoglobulins"/>
    <property type="match status" value="4"/>
</dbReference>
<dbReference type="PROSITE" id="PS00290">
    <property type="entry name" value="IG_MHC"/>
    <property type="match status" value="1"/>
</dbReference>
<dbReference type="SUPFAM" id="SSF48726">
    <property type="entry name" value="Immunoglobulin"/>
    <property type="match status" value="4"/>
</dbReference>
<organism evidence="2 3">
    <name type="scientific">Fukomys damarensis</name>
    <name type="common">Damaraland mole rat</name>
    <name type="synonym">Cryptomys damarensis</name>
    <dbReference type="NCBI Taxonomy" id="885580"/>
    <lineage>
        <taxon>Eukaryota</taxon>
        <taxon>Metazoa</taxon>
        <taxon>Chordata</taxon>
        <taxon>Craniata</taxon>
        <taxon>Vertebrata</taxon>
        <taxon>Euteleostomi</taxon>
        <taxon>Mammalia</taxon>
        <taxon>Eutheria</taxon>
        <taxon>Euarchontoglires</taxon>
        <taxon>Glires</taxon>
        <taxon>Rodentia</taxon>
        <taxon>Hystricomorpha</taxon>
        <taxon>Bathyergidae</taxon>
        <taxon>Fukomys</taxon>
    </lineage>
</organism>
<feature type="domain" description="Ig-like" evidence="1">
    <location>
        <begin position="83"/>
        <end position="184"/>
    </location>
</feature>
<evidence type="ECO:0000313" key="3">
    <source>
        <dbReference type="Proteomes" id="UP000028990"/>
    </source>
</evidence>
<dbReference type="SMART" id="SM00407">
    <property type="entry name" value="IGc1"/>
    <property type="match status" value="2"/>
</dbReference>
<name>A0A091CJH5_FUKDA</name>
<dbReference type="InterPro" id="IPR003597">
    <property type="entry name" value="Ig_C1-set"/>
</dbReference>
<dbReference type="InterPro" id="IPR013783">
    <property type="entry name" value="Ig-like_fold"/>
</dbReference>
<sequence length="449" mass="49436">MGVTWYRKDLVSEAEVKVFELYGDQQNAFRCGAMVSAQRLKRGDASLQLPGVGLGDAGEYRCELTVTPQKAKGWVLLEVLAKPDSTVFLEKTKVSGKGRHLVCQSSGFYPEAINITWEKWTQKVPQHQVISKDICTGPTIKNKDGVFSITSYLKLNASLEDNGTIYQCVVEHPSLSISQKVNFTLLVIGSLSVEMPGRSQIAYVNGNVTLSCQIPGCPSLDTRIMGVTWYRKDLVSEAEIKVFELYGDQQKAFRRGAMVSAQKLKRGDASLQLPGVGLGDAGEYRCELTVTPQKAKGWVLLEVLAKLAITLKKPIVKSNGTHLVCQSSGFSPESISITWVKWTQKAPQSQRISKDNVTGPTVKNEDGVFSITSYLKLNACLEDNGTIYQCVVEYPSLSISQKVNFTLPVIVKAINAAVPSQFSCIMVTILSPPQPFMFLRIARKSPLHF</sequence>
<proteinExistence type="predicted"/>
<dbReference type="InterPro" id="IPR013106">
    <property type="entry name" value="Ig_V-set"/>
</dbReference>
<dbReference type="InterPro" id="IPR003599">
    <property type="entry name" value="Ig_sub"/>
</dbReference>
<protein>
    <submittedName>
        <fullName evidence="2">B7 like protein 6</fullName>
    </submittedName>
</protein>
<gene>
    <name evidence="2" type="ORF">H920_19885</name>
</gene>